<dbReference type="CDD" id="cd01887">
    <property type="entry name" value="IF2_eIF5B"/>
    <property type="match status" value="1"/>
</dbReference>
<keyword evidence="4" id="KW-0547">Nucleotide-binding</keyword>
<gene>
    <name evidence="10" type="ORF">A3J46_04330</name>
</gene>
<evidence type="ECO:0000256" key="1">
    <source>
        <dbReference type="ARBA" id="ARBA00007733"/>
    </source>
</evidence>
<dbReference type="SUPFAM" id="SSF50447">
    <property type="entry name" value="Translation proteins"/>
    <property type="match status" value="2"/>
</dbReference>
<sequence length="509" mass="55206">MTDQGDNTKTDIRPPVVVVLGHVDHGKTKLLDTIRKTNVIAKESGGITQHIGAYQVSVGSSSAGSGLKTITFLDTPGHEAFAAIRSRGAKVADVAILVIAADESVKPQTKEAIKIIKQEGIPFLVAINKIDKEGANSQKVKQDLATEEVLVEDWGGNVPVVEISAKENKNIPELLDMILLLAELEDLKEDLSLPAEGVIIESNLDKRRGHVATGLVEKGVIKVGDWIVSGTALGKIKSLQDFTGKPISEAKPSQPVQITGWPSAPDIGRTFVTAVTKDEALKVQADNIDLAPLLEFFKTSKEEDGGNKKVLNLIFKSDVLSSLEALDSILKNIKSEEVEYRVVNYDIGNISEGDVKTASATKSIIVGFRVDVEDSAKRLAERDNIKIVAFDVIYKMVEFIRSEMGLLLEPEVQRTLLGKLRVLALFKKDAKSQIVGGKVTSGKIIRGSVVDIVRAQNKIGSGKLGQLQQNKDDMTEVKEGLEAGLRVDFGKEAVDIKEGDIIECYEEEK</sequence>
<evidence type="ECO:0000256" key="6">
    <source>
        <dbReference type="ARBA" id="ARBA00023134"/>
    </source>
</evidence>
<reference evidence="10 11" key="1">
    <citation type="journal article" date="2016" name="Nat. Commun.">
        <title>Thousands of microbial genomes shed light on interconnected biogeochemical processes in an aquifer system.</title>
        <authorList>
            <person name="Anantharaman K."/>
            <person name="Brown C.T."/>
            <person name="Hug L.A."/>
            <person name="Sharon I."/>
            <person name="Castelle C.J."/>
            <person name="Probst A.J."/>
            <person name="Thomas B.C."/>
            <person name="Singh A."/>
            <person name="Wilkins M.J."/>
            <person name="Karaoz U."/>
            <person name="Brodie E.L."/>
            <person name="Williams K.H."/>
            <person name="Hubbard S.S."/>
            <person name="Banfield J.F."/>
        </authorList>
    </citation>
    <scope>NUCLEOTIDE SEQUENCE [LARGE SCALE GENOMIC DNA]</scope>
</reference>
<dbReference type="Pfam" id="PF11987">
    <property type="entry name" value="IF-2"/>
    <property type="match status" value="1"/>
</dbReference>
<dbReference type="PRINTS" id="PR00315">
    <property type="entry name" value="ELONGATNFCT"/>
</dbReference>
<comment type="similarity">
    <text evidence="1 8">Belongs to the TRAFAC class translation factor GTPase superfamily. Classic translation factor GTPase family. IF-2 subfamily.</text>
</comment>
<evidence type="ECO:0000313" key="11">
    <source>
        <dbReference type="Proteomes" id="UP000177167"/>
    </source>
</evidence>
<dbReference type="Proteomes" id="UP000177167">
    <property type="component" value="Unassembled WGS sequence"/>
</dbReference>
<comment type="caution">
    <text evidence="10">The sequence shown here is derived from an EMBL/GenBank/DDBJ whole genome shotgun (WGS) entry which is preliminary data.</text>
</comment>
<dbReference type="InterPro" id="IPR000178">
    <property type="entry name" value="TF_IF2_bacterial-like"/>
</dbReference>
<dbReference type="InterPro" id="IPR053905">
    <property type="entry name" value="EF-G-like_DII"/>
</dbReference>
<keyword evidence="6" id="KW-0342">GTP-binding</keyword>
<dbReference type="GO" id="GO:0005525">
    <property type="term" value="F:GTP binding"/>
    <property type="evidence" value="ECO:0007669"/>
    <property type="project" value="UniProtKB-KW"/>
</dbReference>
<evidence type="ECO:0000313" key="10">
    <source>
        <dbReference type="EMBL" id="OGN08769.1"/>
    </source>
</evidence>
<dbReference type="EMBL" id="MGJP01000053">
    <property type="protein sequence ID" value="OGN08769.1"/>
    <property type="molecule type" value="Genomic_DNA"/>
</dbReference>
<evidence type="ECO:0000256" key="7">
    <source>
        <dbReference type="NCBIfam" id="TIGR00487"/>
    </source>
</evidence>
<dbReference type="AlphaFoldDB" id="A0A1F8F921"/>
<dbReference type="NCBIfam" id="TIGR00487">
    <property type="entry name" value="IF-2"/>
    <property type="match status" value="1"/>
</dbReference>
<proteinExistence type="inferred from homology"/>
<dbReference type="Gene3D" id="2.40.30.10">
    <property type="entry name" value="Translation factors"/>
    <property type="match status" value="2"/>
</dbReference>
<dbReference type="SUPFAM" id="SSF52540">
    <property type="entry name" value="P-loop containing nucleoside triphosphate hydrolases"/>
    <property type="match status" value="1"/>
</dbReference>
<evidence type="ECO:0000256" key="5">
    <source>
        <dbReference type="ARBA" id="ARBA00022917"/>
    </source>
</evidence>
<dbReference type="Gene3D" id="3.40.50.300">
    <property type="entry name" value="P-loop containing nucleotide triphosphate hydrolases"/>
    <property type="match status" value="1"/>
</dbReference>
<name>A0A1F8F921_9BACT</name>
<dbReference type="InterPro" id="IPR000795">
    <property type="entry name" value="T_Tr_GTP-bd_dom"/>
</dbReference>
<evidence type="ECO:0000259" key="9">
    <source>
        <dbReference type="PROSITE" id="PS51722"/>
    </source>
</evidence>
<dbReference type="FunFam" id="3.40.50.10050:FF:000001">
    <property type="entry name" value="Translation initiation factor IF-2"/>
    <property type="match status" value="1"/>
</dbReference>
<dbReference type="InterPro" id="IPR023115">
    <property type="entry name" value="TIF_IF2_dom3"/>
</dbReference>
<keyword evidence="3 8" id="KW-0396">Initiation factor</keyword>
<protein>
    <recommendedName>
        <fullName evidence="2 7">Translation initiation factor IF-2</fullName>
    </recommendedName>
</protein>
<dbReference type="Gene3D" id="3.40.50.10050">
    <property type="entry name" value="Translation initiation factor IF- 2, domain 3"/>
    <property type="match status" value="1"/>
</dbReference>
<dbReference type="Pfam" id="PF22042">
    <property type="entry name" value="EF-G_D2"/>
    <property type="match status" value="1"/>
</dbReference>
<comment type="function">
    <text evidence="8">One of the essential components for the initiation of protein synthesis. Protects formylmethionyl-tRNA from spontaneous hydrolysis and promotes its binding to the 30S ribosomal subunits. Also involved in the hydrolysis of GTP during the formation of the 70S ribosomal complex.</text>
</comment>
<organism evidence="10 11">
    <name type="scientific">Candidatus Yanofskybacteria bacterium RIFCSPHIGHO2_02_FULL_41_11</name>
    <dbReference type="NCBI Taxonomy" id="1802675"/>
    <lineage>
        <taxon>Bacteria</taxon>
        <taxon>Candidatus Yanofskyibacteriota</taxon>
    </lineage>
</organism>
<evidence type="ECO:0000256" key="8">
    <source>
        <dbReference type="RuleBase" id="RU000644"/>
    </source>
</evidence>
<dbReference type="PROSITE" id="PS51722">
    <property type="entry name" value="G_TR_2"/>
    <property type="match status" value="1"/>
</dbReference>
<dbReference type="SUPFAM" id="SSF52156">
    <property type="entry name" value="Initiation factor IF2/eIF5b, domain 3"/>
    <property type="match status" value="1"/>
</dbReference>
<evidence type="ECO:0000256" key="2">
    <source>
        <dbReference type="ARBA" id="ARBA00020675"/>
    </source>
</evidence>
<dbReference type="CDD" id="cd03702">
    <property type="entry name" value="IF2_mtIF2_II"/>
    <property type="match status" value="1"/>
</dbReference>
<dbReference type="GO" id="GO:0003924">
    <property type="term" value="F:GTPase activity"/>
    <property type="evidence" value="ECO:0007669"/>
    <property type="project" value="InterPro"/>
</dbReference>
<feature type="non-terminal residue" evidence="10">
    <location>
        <position position="509"/>
    </location>
</feature>
<dbReference type="Pfam" id="PF00009">
    <property type="entry name" value="GTP_EFTU"/>
    <property type="match status" value="1"/>
</dbReference>
<dbReference type="GO" id="GO:0005737">
    <property type="term" value="C:cytoplasm"/>
    <property type="evidence" value="ECO:0007669"/>
    <property type="project" value="UniProtKB-UniRule"/>
</dbReference>
<feature type="domain" description="Tr-type G" evidence="9">
    <location>
        <begin position="12"/>
        <end position="188"/>
    </location>
</feature>
<evidence type="ECO:0000256" key="4">
    <source>
        <dbReference type="ARBA" id="ARBA00022741"/>
    </source>
</evidence>
<evidence type="ECO:0000256" key="3">
    <source>
        <dbReference type="ARBA" id="ARBA00022540"/>
    </source>
</evidence>
<dbReference type="InterPro" id="IPR015760">
    <property type="entry name" value="TIF_IF2"/>
</dbReference>
<dbReference type="InterPro" id="IPR036925">
    <property type="entry name" value="TIF_IF2_dom3_sf"/>
</dbReference>
<accession>A0A1F8F921</accession>
<dbReference type="InterPro" id="IPR005225">
    <property type="entry name" value="Small_GTP-bd"/>
</dbReference>
<keyword evidence="5 8" id="KW-0648">Protein biosynthesis</keyword>
<dbReference type="FunFam" id="3.40.50.300:FF:000019">
    <property type="entry name" value="Translation initiation factor IF-2"/>
    <property type="match status" value="1"/>
</dbReference>
<dbReference type="InterPro" id="IPR027417">
    <property type="entry name" value="P-loop_NTPase"/>
</dbReference>
<dbReference type="InterPro" id="IPR009000">
    <property type="entry name" value="Transl_B-barrel_sf"/>
</dbReference>
<dbReference type="NCBIfam" id="TIGR00231">
    <property type="entry name" value="small_GTP"/>
    <property type="match status" value="1"/>
</dbReference>
<dbReference type="GO" id="GO:0003743">
    <property type="term" value="F:translation initiation factor activity"/>
    <property type="evidence" value="ECO:0007669"/>
    <property type="project" value="UniProtKB-UniRule"/>
</dbReference>
<dbReference type="InterPro" id="IPR044145">
    <property type="entry name" value="IF2_II"/>
</dbReference>
<dbReference type="PANTHER" id="PTHR43381">
    <property type="entry name" value="TRANSLATION INITIATION FACTOR IF-2-RELATED"/>
    <property type="match status" value="1"/>
</dbReference>
<dbReference type="PANTHER" id="PTHR43381:SF5">
    <property type="entry name" value="TR-TYPE G DOMAIN-CONTAINING PROTEIN"/>
    <property type="match status" value="1"/>
</dbReference>